<proteinExistence type="predicted"/>
<comment type="caution">
    <text evidence="1">The sequence shown here is derived from an EMBL/GenBank/DDBJ whole genome shotgun (WGS) entry which is preliminary data.</text>
</comment>
<name>A0A7Y0API0_9FLAO</name>
<protein>
    <recommendedName>
        <fullName evidence="3">DUF4303 domain-containing protein</fullName>
    </recommendedName>
</protein>
<dbReference type="SUPFAM" id="SSF69989">
    <property type="entry name" value="C-terminal domain of PLC-beta"/>
    <property type="match status" value="1"/>
</dbReference>
<evidence type="ECO:0000313" key="2">
    <source>
        <dbReference type="Proteomes" id="UP000544054"/>
    </source>
</evidence>
<evidence type="ECO:0008006" key="3">
    <source>
        <dbReference type="Google" id="ProtNLM"/>
    </source>
</evidence>
<accession>A0A7Y0API0</accession>
<dbReference type="EMBL" id="JABBGI010000018">
    <property type="protein sequence ID" value="NML70982.1"/>
    <property type="molecule type" value="Genomic_DNA"/>
</dbReference>
<organism evidence="1 2">
    <name type="scientific">Chryseobacterium antibioticum</name>
    <dbReference type="NCBI Taxonomy" id="2728847"/>
    <lineage>
        <taxon>Bacteria</taxon>
        <taxon>Pseudomonadati</taxon>
        <taxon>Bacteroidota</taxon>
        <taxon>Flavobacteriia</taxon>
        <taxon>Flavobacteriales</taxon>
        <taxon>Weeksellaceae</taxon>
        <taxon>Chryseobacterium group</taxon>
        <taxon>Chryseobacterium</taxon>
    </lineage>
</organism>
<gene>
    <name evidence="1" type="ORF">HHL23_14425</name>
</gene>
<reference evidence="1 2" key="1">
    <citation type="submission" date="2020-04" db="EMBL/GenBank/DDBJ databases">
        <title>Chryseobacterium sp. RP-3-3 sp. nov., isolated from Jeju soil.</title>
        <authorList>
            <person name="Dahal R.H."/>
        </authorList>
    </citation>
    <scope>NUCLEOTIDE SEQUENCE [LARGE SCALE GENOMIC DNA]</scope>
    <source>
        <strain evidence="1 2">RP-3-3</strain>
    </source>
</reference>
<dbReference type="AlphaFoldDB" id="A0A7Y0API0"/>
<keyword evidence="2" id="KW-1185">Reference proteome</keyword>
<dbReference type="RefSeq" id="WP_169235499.1">
    <property type="nucleotide sequence ID" value="NZ_JABBGI010000018.1"/>
</dbReference>
<evidence type="ECO:0000313" key="1">
    <source>
        <dbReference type="EMBL" id="NML70982.1"/>
    </source>
</evidence>
<sequence length="184" mass="22083">MQNLKKRNIELKNYLEEIEIQLIKDIVQLLKGENVDYLEGKTKVDIRAFYLEYKYDYLDIVAWAVDNNGQMITDTVILPIQRKKQMGESKEWNSSLPEKIWTAASDFQNSHEDEEDFDDLWDEYNEEKYSLFEDWFCQCWKEASEHTEKRVDAYFSVHDTYFRTDLNALKTINDDEIAERYASK</sequence>
<dbReference type="Proteomes" id="UP000544054">
    <property type="component" value="Unassembled WGS sequence"/>
</dbReference>